<organism evidence="1 3">
    <name type="scientific">Rhizophagus clarus</name>
    <dbReference type="NCBI Taxonomy" id="94130"/>
    <lineage>
        <taxon>Eukaryota</taxon>
        <taxon>Fungi</taxon>
        <taxon>Fungi incertae sedis</taxon>
        <taxon>Mucoromycota</taxon>
        <taxon>Glomeromycotina</taxon>
        <taxon>Glomeromycetes</taxon>
        <taxon>Glomerales</taxon>
        <taxon>Glomeraceae</taxon>
        <taxon>Rhizophagus</taxon>
    </lineage>
</organism>
<proteinExistence type="predicted"/>
<sequence length="170" mass="20212">MNSNYSNNQFIGFDNSQMNPLQVGTGSRMNDPYLDAHNTGVRSSNQHVNSHIVQDNFIINQLTEFIYRIPNEHCIYHIKCKEISAVQCLNNNTSNNFNQNKYQFYYQRQNDGRIFQIKCKIVSLSFIVNRLNKIYGFEIEQDIGYEELAFKFDQKELLRFHLTQYLDHFF</sequence>
<comment type="caution">
    <text evidence="1">The sequence shown here is derived from an EMBL/GenBank/DDBJ whole genome shotgun (WGS) entry which is preliminary data.</text>
</comment>
<protein>
    <submittedName>
        <fullName evidence="1">Uncharacterized protein</fullName>
    </submittedName>
</protein>
<keyword evidence="3" id="KW-1185">Reference proteome</keyword>
<dbReference type="EMBL" id="BLAL01000208">
    <property type="protein sequence ID" value="GES91852.1"/>
    <property type="molecule type" value="Genomic_DNA"/>
</dbReference>
<evidence type="ECO:0000313" key="3">
    <source>
        <dbReference type="Proteomes" id="UP000247702"/>
    </source>
</evidence>
<accession>A0A2Z6QLK4</accession>
<reference evidence="1 3" key="1">
    <citation type="submission" date="2017-11" db="EMBL/GenBank/DDBJ databases">
        <title>The genome of Rhizophagus clarus HR1 reveals common genetic basis of auxotrophy among arbuscular mycorrhizal fungi.</title>
        <authorList>
            <person name="Kobayashi Y."/>
        </authorList>
    </citation>
    <scope>NUCLEOTIDE SEQUENCE [LARGE SCALE GENOMIC DNA]</scope>
    <source>
        <strain evidence="1 3">HR1</strain>
    </source>
</reference>
<reference evidence="2" key="2">
    <citation type="submission" date="2019-10" db="EMBL/GenBank/DDBJ databases">
        <title>Conservation and host-specific expression of non-tandemly repeated heterogenous ribosome RNA gene in arbuscular mycorrhizal fungi.</title>
        <authorList>
            <person name="Maeda T."/>
            <person name="Kobayashi Y."/>
            <person name="Nakagawa T."/>
            <person name="Ezawa T."/>
            <person name="Yamaguchi K."/>
            <person name="Bino T."/>
            <person name="Nishimoto Y."/>
            <person name="Shigenobu S."/>
            <person name="Kawaguchi M."/>
        </authorList>
    </citation>
    <scope>NUCLEOTIDE SEQUENCE</scope>
    <source>
        <strain evidence="2">HR1</strain>
    </source>
</reference>
<dbReference type="Proteomes" id="UP000247702">
    <property type="component" value="Unassembled WGS sequence"/>
</dbReference>
<gene>
    <name evidence="2" type="ORF">RCL2_001865400</name>
    <name evidence="1" type="ORF">RclHR1_12170004</name>
</gene>
<evidence type="ECO:0000313" key="1">
    <source>
        <dbReference type="EMBL" id="GBB85691.1"/>
    </source>
</evidence>
<name>A0A2Z6QLK4_9GLOM</name>
<dbReference type="EMBL" id="BEXD01000244">
    <property type="protein sequence ID" value="GBB85691.1"/>
    <property type="molecule type" value="Genomic_DNA"/>
</dbReference>
<evidence type="ECO:0000313" key="2">
    <source>
        <dbReference type="EMBL" id="GES91852.1"/>
    </source>
</evidence>
<dbReference type="Proteomes" id="UP000615446">
    <property type="component" value="Unassembled WGS sequence"/>
</dbReference>
<dbReference type="AlphaFoldDB" id="A0A2Z6QLK4"/>